<comment type="caution">
    <text evidence="2">The sequence shown here is derived from an EMBL/GenBank/DDBJ whole genome shotgun (WGS) entry which is preliminary data.</text>
</comment>
<organism evidence="2 3">
    <name type="scientific">Natrinema gari JCM 14663</name>
    <dbReference type="NCBI Taxonomy" id="1230459"/>
    <lineage>
        <taxon>Archaea</taxon>
        <taxon>Methanobacteriati</taxon>
        <taxon>Methanobacteriota</taxon>
        <taxon>Stenosarchaea group</taxon>
        <taxon>Halobacteria</taxon>
        <taxon>Halobacteriales</taxon>
        <taxon>Natrialbaceae</taxon>
        <taxon>Natrinema</taxon>
    </lineage>
</organism>
<dbReference type="Proteomes" id="UP000011592">
    <property type="component" value="Unassembled WGS sequence"/>
</dbReference>
<reference evidence="2 3" key="1">
    <citation type="journal article" date="2014" name="PLoS Genet.">
        <title>Phylogenetically driven sequencing of extremely halophilic archaea reveals strategies for static and dynamic osmo-response.</title>
        <authorList>
            <person name="Becker E.A."/>
            <person name="Seitzer P.M."/>
            <person name="Tritt A."/>
            <person name="Larsen D."/>
            <person name="Krusor M."/>
            <person name="Yao A.I."/>
            <person name="Wu D."/>
            <person name="Madern D."/>
            <person name="Eisen J.A."/>
            <person name="Darling A.E."/>
            <person name="Facciotti M.T."/>
        </authorList>
    </citation>
    <scope>NUCLEOTIDE SEQUENCE [LARGE SCALE GENOMIC DNA]</scope>
    <source>
        <strain evidence="2 3">JCM 14663</strain>
    </source>
</reference>
<name>L9YV58_9EURY</name>
<proteinExistence type="predicted"/>
<dbReference type="EMBL" id="AOIJ01000061">
    <property type="protein sequence ID" value="ELY77551.1"/>
    <property type="molecule type" value="Genomic_DNA"/>
</dbReference>
<dbReference type="GO" id="GO:0016757">
    <property type="term" value="F:glycosyltransferase activity"/>
    <property type="evidence" value="ECO:0007669"/>
    <property type="project" value="TreeGrafter"/>
</dbReference>
<dbReference type="AlphaFoldDB" id="L9YV58"/>
<evidence type="ECO:0000313" key="2">
    <source>
        <dbReference type="EMBL" id="ELY77551.1"/>
    </source>
</evidence>
<protein>
    <submittedName>
        <fullName evidence="2">Putative glycosyl transferase, group 1</fullName>
    </submittedName>
</protein>
<dbReference type="SUPFAM" id="SSF53756">
    <property type="entry name" value="UDP-Glycosyltransferase/glycogen phosphorylase"/>
    <property type="match status" value="1"/>
</dbReference>
<dbReference type="PANTHER" id="PTHR46401:SF2">
    <property type="entry name" value="GLYCOSYLTRANSFERASE WBBK-RELATED"/>
    <property type="match status" value="1"/>
</dbReference>
<gene>
    <name evidence="2" type="ORF">C486_15644</name>
</gene>
<evidence type="ECO:0000313" key="3">
    <source>
        <dbReference type="Proteomes" id="UP000011592"/>
    </source>
</evidence>
<dbReference type="PANTHER" id="PTHR46401">
    <property type="entry name" value="GLYCOSYLTRANSFERASE WBBK-RELATED"/>
    <property type="match status" value="1"/>
</dbReference>
<sequence>MWETGKKFSEFGDTWVAAPWEGDFPPEETVTPVDIGTTLLTSKICRIYLWTIVTTAEIGTLNEVLVRKSRSAVERADIDPDLVISECPQLSPAGATIARKSGAAFLINKHNAEFRVVDQFLEGKPIPEFLCDRIVDNHRAFEQRMIDQADAVVFMSDEDCDPFDLSDTEYRIIPNGTDFSALEASDDVRESLDVPGLDASKQSCIFVGAYDYDPNRDAAERIAQEFAPACPNVQFLLVGRNPPSVDQSNILTPGFVDDLGSWLAYADIALCPLTMGSGTKLKMLDYMAAGLPIVTTPVGSQGLEIEDGETALVRKSTTEIVEAIEQLAASEELRTHLGENAQELGKQYDWSNLFKEYDALIEQIV</sequence>
<keyword evidence="1 2" id="KW-0808">Transferase</keyword>
<accession>L9YV58</accession>
<keyword evidence="3" id="KW-1185">Reference proteome</keyword>
<dbReference type="Gene3D" id="3.40.50.2000">
    <property type="entry name" value="Glycogen Phosphorylase B"/>
    <property type="match status" value="2"/>
</dbReference>
<dbReference type="Pfam" id="PF13692">
    <property type="entry name" value="Glyco_trans_1_4"/>
    <property type="match status" value="1"/>
</dbReference>
<evidence type="ECO:0000256" key="1">
    <source>
        <dbReference type="ARBA" id="ARBA00022679"/>
    </source>
</evidence>
<dbReference type="CDD" id="cd03801">
    <property type="entry name" value="GT4_PimA-like"/>
    <property type="match status" value="1"/>
</dbReference>